<dbReference type="EMBL" id="ML995492">
    <property type="protein sequence ID" value="KAF2139645.1"/>
    <property type="molecule type" value="Genomic_DNA"/>
</dbReference>
<evidence type="ECO:0000259" key="1">
    <source>
        <dbReference type="PROSITE" id="PS50404"/>
    </source>
</evidence>
<dbReference type="PANTHER" id="PTHR11571:SF263">
    <property type="entry name" value="GLUTATHIONE S-TRANSFERASE"/>
    <property type="match status" value="1"/>
</dbReference>
<dbReference type="RefSeq" id="XP_033395358.1">
    <property type="nucleotide sequence ID" value="XM_033537196.1"/>
</dbReference>
<dbReference type="SUPFAM" id="SSF52833">
    <property type="entry name" value="Thioredoxin-like"/>
    <property type="match status" value="1"/>
</dbReference>
<dbReference type="GO" id="GO:0006749">
    <property type="term" value="P:glutathione metabolic process"/>
    <property type="evidence" value="ECO:0007669"/>
    <property type="project" value="TreeGrafter"/>
</dbReference>
<dbReference type="Gene3D" id="1.20.1050.10">
    <property type="match status" value="1"/>
</dbReference>
<dbReference type="OrthoDB" id="414243at2759"/>
<dbReference type="PANTHER" id="PTHR11571">
    <property type="entry name" value="GLUTATHIONE S-TRANSFERASE"/>
    <property type="match status" value="1"/>
</dbReference>
<accession>A0A6A6B8P1</accession>
<keyword evidence="4" id="KW-1185">Reference proteome</keyword>
<reference evidence="3" key="1">
    <citation type="journal article" date="2020" name="Stud. Mycol.">
        <title>101 Dothideomycetes genomes: a test case for predicting lifestyles and emergence of pathogens.</title>
        <authorList>
            <person name="Haridas S."/>
            <person name="Albert R."/>
            <person name="Binder M."/>
            <person name="Bloem J."/>
            <person name="Labutti K."/>
            <person name="Salamov A."/>
            <person name="Andreopoulos B."/>
            <person name="Baker S."/>
            <person name="Barry K."/>
            <person name="Bills G."/>
            <person name="Bluhm B."/>
            <person name="Cannon C."/>
            <person name="Castanera R."/>
            <person name="Culley D."/>
            <person name="Daum C."/>
            <person name="Ezra D."/>
            <person name="Gonzalez J."/>
            <person name="Henrissat B."/>
            <person name="Kuo A."/>
            <person name="Liang C."/>
            <person name="Lipzen A."/>
            <person name="Lutzoni F."/>
            <person name="Magnuson J."/>
            <person name="Mondo S."/>
            <person name="Nolan M."/>
            <person name="Ohm R."/>
            <person name="Pangilinan J."/>
            <person name="Park H.-J."/>
            <person name="Ramirez L."/>
            <person name="Alfaro M."/>
            <person name="Sun H."/>
            <person name="Tritt A."/>
            <person name="Yoshinaga Y."/>
            <person name="Zwiers L.-H."/>
            <person name="Turgeon B."/>
            <person name="Goodwin S."/>
            <person name="Spatafora J."/>
            <person name="Crous P."/>
            <person name="Grigoriev I."/>
        </authorList>
    </citation>
    <scope>NUCLEOTIDE SEQUENCE</scope>
    <source>
        <strain evidence="3">CBS 121167</strain>
    </source>
</reference>
<sequence length="267" mass="30446">MAAPEPKRQRTHPNYELLYHPTIPGRGEYVRLVFEAAGVPYSDPANEDQNNGYPKVQAICDANSTGDEEGNPPAFAPPALRVPGAGKDGKSLLICQTPNIVEYIAPKVGLAPADEVDRLHANQLMLTALDMSNEAHDTHHPVAVMLYYEDQKEESSRKAKDFRESRIPKFFSYFERVLKGNKQLGKGKYLIGDKLSYADTTWWQVVDGLHFAFPKEMEARKKEFPLLFATFYPSFKEEKGIKEYLASERRLKYSMGLYRHYPELDRQ</sequence>
<gene>
    <name evidence="3" type="ORF">K452DRAFT_231908</name>
</gene>
<dbReference type="Pfam" id="PF14497">
    <property type="entry name" value="GST_C_3"/>
    <property type="match status" value="1"/>
</dbReference>
<evidence type="ECO:0000313" key="3">
    <source>
        <dbReference type="EMBL" id="KAF2139645.1"/>
    </source>
</evidence>
<dbReference type="InterPro" id="IPR036249">
    <property type="entry name" value="Thioredoxin-like_sf"/>
</dbReference>
<dbReference type="GO" id="GO:0004364">
    <property type="term" value="F:glutathione transferase activity"/>
    <property type="evidence" value="ECO:0007669"/>
    <property type="project" value="TreeGrafter"/>
</dbReference>
<dbReference type="PROSITE" id="PS50405">
    <property type="entry name" value="GST_CTER"/>
    <property type="match status" value="1"/>
</dbReference>
<dbReference type="GeneID" id="54294692"/>
<evidence type="ECO:0000313" key="4">
    <source>
        <dbReference type="Proteomes" id="UP000799438"/>
    </source>
</evidence>
<dbReference type="FunFam" id="1.20.1050.10:FF:000051">
    <property type="entry name" value="Glutathione S-transferase"/>
    <property type="match status" value="1"/>
</dbReference>
<dbReference type="Proteomes" id="UP000799438">
    <property type="component" value="Unassembled WGS sequence"/>
</dbReference>
<dbReference type="InterPro" id="IPR050213">
    <property type="entry name" value="GST_superfamily"/>
</dbReference>
<dbReference type="PROSITE" id="PS50404">
    <property type="entry name" value="GST_NTER"/>
    <property type="match status" value="1"/>
</dbReference>
<evidence type="ECO:0008006" key="5">
    <source>
        <dbReference type="Google" id="ProtNLM"/>
    </source>
</evidence>
<evidence type="ECO:0000259" key="2">
    <source>
        <dbReference type="PROSITE" id="PS50405"/>
    </source>
</evidence>
<feature type="domain" description="GST C-terminal" evidence="2">
    <location>
        <begin position="114"/>
        <end position="264"/>
    </location>
</feature>
<name>A0A6A6B8P1_9PEZI</name>
<protein>
    <recommendedName>
        <fullName evidence="5">Glutathione S-transferase</fullName>
    </recommendedName>
</protein>
<dbReference type="CDD" id="cd03192">
    <property type="entry name" value="GST_C_Sigma_like"/>
    <property type="match status" value="1"/>
</dbReference>
<proteinExistence type="predicted"/>
<dbReference type="SUPFAM" id="SSF47616">
    <property type="entry name" value="GST C-terminal domain-like"/>
    <property type="match status" value="1"/>
</dbReference>
<feature type="domain" description="GST N-terminal" evidence="1">
    <location>
        <begin position="14"/>
        <end position="112"/>
    </location>
</feature>
<organism evidence="3 4">
    <name type="scientific">Aplosporella prunicola CBS 121167</name>
    <dbReference type="NCBI Taxonomy" id="1176127"/>
    <lineage>
        <taxon>Eukaryota</taxon>
        <taxon>Fungi</taxon>
        <taxon>Dikarya</taxon>
        <taxon>Ascomycota</taxon>
        <taxon>Pezizomycotina</taxon>
        <taxon>Dothideomycetes</taxon>
        <taxon>Dothideomycetes incertae sedis</taxon>
        <taxon>Botryosphaeriales</taxon>
        <taxon>Aplosporellaceae</taxon>
        <taxon>Aplosporella</taxon>
    </lineage>
</organism>
<dbReference type="Gene3D" id="3.40.30.10">
    <property type="entry name" value="Glutaredoxin"/>
    <property type="match status" value="1"/>
</dbReference>
<dbReference type="InterPro" id="IPR036282">
    <property type="entry name" value="Glutathione-S-Trfase_C_sf"/>
</dbReference>
<dbReference type="AlphaFoldDB" id="A0A6A6B8P1"/>
<dbReference type="InterPro" id="IPR004046">
    <property type="entry name" value="GST_C"/>
</dbReference>
<dbReference type="InterPro" id="IPR010987">
    <property type="entry name" value="Glutathione-S-Trfase_C-like"/>
</dbReference>
<dbReference type="InterPro" id="IPR004045">
    <property type="entry name" value="Glutathione_S-Trfase_N"/>
</dbReference>